<evidence type="ECO:0000256" key="4">
    <source>
        <dbReference type="ARBA" id="ARBA00022729"/>
    </source>
</evidence>
<keyword evidence="6" id="KW-0564">Palmitate</keyword>
<gene>
    <name evidence="10" type="ORF">D3P08_24380</name>
</gene>
<evidence type="ECO:0000256" key="2">
    <source>
        <dbReference type="ARBA" id="ARBA00007886"/>
    </source>
</evidence>
<comment type="subcellular location">
    <subcellularLocation>
        <location evidence="1">Membrane</location>
        <topology evidence="1">Lipid-anchor</topology>
    </subcellularLocation>
</comment>
<dbReference type="GO" id="GO:0009847">
    <property type="term" value="P:spore germination"/>
    <property type="evidence" value="ECO:0007669"/>
    <property type="project" value="InterPro"/>
</dbReference>
<dbReference type="PANTHER" id="PTHR35789">
    <property type="entry name" value="SPORE GERMINATION PROTEIN B3"/>
    <property type="match status" value="1"/>
</dbReference>
<dbReference type="AlphaFoldDB" id="A0A3A1UMK7"/>
<sequence length="363" mass="40878">MSLKISKVFLVLTLLLAGCSDRKIIEELGFTRLTAFDSVEDSDNIRVTINIPKADQKGRFILSTVAKTSKEAKTTFSRQNNRKVVSGQLRMALFSESLARKGIWRHMDTLIRDPAISKKLFLAIVEGDAGSLIGKEYKPYPTTSDYLTRLMETDEDAGLIPDINLFTFTRDYMNDGIDPVMPILKQSAKSVMTTGVALFQDDRYVGRVEHKKSVIFSLLQRNVKGVDLSMPIADGQQVMLGNVISHRKLKVTGRSVEQMKLIIHVEVYGSIQEYTGQLDLNKGANQVQLENVMSESLKKLVTELVDMFQKKKIDPLGIGKLIRNRMGSYAEWEALDQRKTVSEIPVEVVAEVRIKDYGLLQEE</sequence>
<dbReference type="InterPro" id="IPR057336">
    <property type="entry name" value="GerAC_N"/>
</dbReference>
<dbReference type="PROSITE" id="PS51257">
    <property type="entry name" value="PROKAR_LIPOPROTEIN"/>
    <property type="match status" value="1"/>
</dbReference>
<dbReference type="Pfam" id="PF25198">
    <property type="entry name" value="Spore_GerAC_N"/>
    <property type="match status" value="1"/>
</dbReference>
<evidence type="ECO:0000313" key="11">
    <source>
        <dbReference type="Proteomes" id="UP000266482"/>
    </source>
</evidence>
<evidence type="ECO:0000256" key="7">
    <source>
        <dbReference type="ARBA" id="ARBA00023288"/>
    </source>
</evidence>
<dbReference type="InterPro" id="IPR038501">
    <property type="entry name" value="Spore_GerAC_C_sf"/>
</dbReference>
<dbReference type="RefSeq" id="WP_119602734.1">
    <property type="nucleotide sequence ID" value="NZ_QXQA01000021.1"/>
</dbReference>
<dbReference type="NCBIfam" id="TIGR02887">
    <property type="entry name" value="spore_ger_x_C"/>
    <property type="match status" value="1"/>
</dbReference>
<protein>
    <submittedName>
        <fullName evidence="10">Ger(X)C family spore germination protein</fullName>
    </submittedName>
</protein>
<evidence type="ECO:0000256" key="6">
    <source>
        <dbReference type="ARBA" id="ARBA00023139"/>
    </source>
</evidence>
<keyword evidence="3" id="KW-0309">Germination</keyword>
<comment type="caution">
    <text evidence="10">The sequence shown here is derived from an EMBL/GenBank/DDBJ whole genome shotgun (WGS) entry which is preliminary data.</text>
</comment>
<dbReference type="EMBL" id="QXQA01000021">
    <property type="protein sequence ID" value="RIX48640.1"/>
    <property type="molecule type" value="Genomic_DNA"/>
</dbReference>
<feature type="domain" description="Spore germination protein N-terminal" evidence="9">
    <location>
        <begin position="21"/>
        <end position="185"/>
    </location>
</feature>
<evidence type="ECO:0000256" key="5">
    <source>
        <dbReference type="ARBA" id="ARBA00023136"/>
    </source>
</evidence>
<dbReference type="Proteomes" id="UP000266482">
    <property type="component" value="Unassembled WGS sequence"/>
</dbReference>
<dbReference type="Pfam" id="PF05504">
    <property type="entry name" value="Spore_GerAC"/>
    <property type="match status" value="1"/>
</dbReference>
<name>A0A3A1UMK7_9BACL</name>
<proteinExistence type="inferred from homology"/>
<evidence type="ECO:0000256" key="1">
    <source>
        <dbReference type="ARBA" id="ARBA00004635"/>
    </source>
</evidence>
<evidence type="ECO:0000259" key="9">
    <source>
        <dbReference type="Pfam" id="PF25198"/>
    </source>
</evidence>
<evidence type="ECO:0000259" key="8">
    <source>
        <dbReference type="Pfam" id="PF05504"/>
    </source>
</evidence>
<dbReference type="GO" id="GO:0016020">
    <property type="term" value="C:membrane"/>
    <property type="evidence" value="ECO:0007669"/>
    <property type="project" value="UniProtKB-SubCell"/>
</dbReference>
<dbReference type="InterPro" id="IPR008844">
    <property type="entry name" value="Spore_GerAC-like"/>
</dbReference>
<accession>A0A3A1UMK7</accession>
<keyword evidence="4" id="KW-0732">Signal</keyword>
<comment type="similarity">
    <text evidence="2">Belongs to the GerABKC lipoprotein family.</text>
</comment>
<dbReference type="InterPro" id="IPR046953">
    <property type="entry name" value="Spore_GerAC-like_C"/>
</dbReference>
<dbReference type="Gene3D" id="3.30.300.210">
    <property type="entry name" value="Nutrient germinant receptor protein C, domain 3"/>
    <property type="match status" value="1"/>
</dbReference>
<keyword evidence="5" id="KW-0472">Membrane</keyword>
<feature type="domain" description="Spore germination GerAC-like C-terminal" evidence="8">
    <location>
        <begin position="194"/>
        <end position="358"/>
    </location>
</feature>
<keyword evidence="7" id="KW-0449">Lipoprotein</keyword>
<evidence type="ECO:0000313" key="10">
    <source>
        <dbReference type="EMBL" id="RIX48640.1"/>
    </source>
</evidence>
<organism evidence="10 11">
    <name type="scientific">Paenibacillus nanensis</name>
    <dbReference type="NCBI Taxonomy" id="393251"/>
    <lineage>
        <taxon>Bacteria</taxon>
        <taxon>Bacillati</taxon>
        <taxon>Bacillota</taxon>
        <taxon>Bacilli</taxon>
        <taxon>Bacillales</taxon>
        <taxon>Paenibacillaceae</taxon>
        <taxon>Paenibacillus</taxon>
    </lineage>
</organism>
<keyword evidence="11" id="KW-1185">Reference proteome</keyword>
<reference evidence="10 11" key="1">
    <citation type="submission" date="2018-09" db="EMBL/GenBank/DDBJ databases">
        <title>Paenibacillus aracenensis nov. sp. isolated from a cave in southern Spain.</title>
        <authorList>
            <person name="Jurado V."/>
            <person name="Gutierrez-Patricio S."/>
            <person name="Gonzalez-Pimentel J.L."/>
            <person name="Miller A.Z."/>
            <person name="Laiz L."/>
            <person name="Saiz-Jimenez C."/>
        </authorList>
    </citation>
    <scope>NUCLEOTIDE SEQUENCE [LARGE SCALE GENOMIC DNA]</scope>
    <source>
        <strain evidence="10 11">DSM 22867</strain>
    </source>
</reference>
<dbReference type="PANTHER" id="PTHR35789:SF1">
    <property type="entry name" value="SPORE GERMINATION PROTEIN B3"/>
    <property type="match status" value="1"/>
</dbReference>
<dbReference type="OrthoDB" id="2592518at2"/>
<evidence type="ECO:0000256" key="3">
    <source>
        <dbReference type="ARBA" id="ARBA00022544"/>
    </source>
</evidence>